<dbReference type="Gene3D" id="1.10.1740.10">
    <property type="match status" value="1"/>
</dbReference>
<sequence>MVAETFEAQRDRLRTIAYRVLGSYADAEDVVQEAWLRLVGQDTATIDNLAGWLTTVVSHISLDLLRSRKARPETGYGQEFPGFVVTPADGPTPDEQVALADSVGLALFVVLDTLSPSERVAFVLHDMFAVSFSVIGQILGKSTDASKMIASRARRKVQATDHRAGPGREHRNVVQAFRAAALAGDFEALLRILDPQVKLTVDTADGVVVTLGATAVASGARMFSGEVARQRPVLVNGVPGHMSWQSDGTPLSVIAFAFTVTDGLIAALHIVIDPAKLASIRLPEPPLNRRRRHWVVGPRLRVASRGSAEQHCHREMRTFVTACPTACLDSRPCLCSRRHDGIGRIRRGSTGPDAQLRGRRLCSSVDAFCFALHADAR</sequence>
<proteinExistence type="predicted"/>
<name>A0A846VY89_9NOCA</name>
<dbReference type="Gene3D" id="1.10.10.10">
    <property type="entry name" value="Winged helix-like DNA-binding domain superfamily/Winged helix DNA-binding domain"/>
    <property type="match status" value="1"/>
</dbReference>
<keyword evidence="3" id="KW-1185">Reference proteome</keyword>
<evidence type="ECO:0000313" key="3">
    <source>
        <dbReference type="Proteomes" id="UP000572007"/>
    </source>
</evidence>
<gene>
    <name evidence="2" type="ORF">HGA10_00445</name>
</gene>
<dbReference type="SUPFAM" id="SSF88946">
    <property type="entry name" value="Sigma2 domain of RNA polymerase sigma factors"/>
    <property type="match status" value="1"/>
</dbReference>
<protein>
    <submittedName>
        <fullName evidence="2">Sigma-70 family RNA polymerase sigma factor</fullName>
    </submittedName>
</protein>
<dbReference type="Proteomes" id="UP000572007">
    <property type="component" value="Unassembled WGS sequence"/>
</dbReference>
<dbReference type="GO" id="GO:0006352">
    <property type="term" value="P:DNA-templated transcription initiation"/>
    <property type="evidence" value="ECO:0007669"/>
    <property type="project" value="InterPro"/>
</dbReference>
<dbReference type="SUPFAM" id="SSF54427">
    <property type="entry name" value="NTF2-like"/>
    <property type="match status" value="1"/>
</dbReference>
<dbReference type="SUPFAM" id="SSF88659">
    <property type="entry name" value="Sigma3 and sigma4 domains of RNA polymerase sigma factors"/>
    <property type="match status" value="1"/>
</dbReference>
<evidence type="ECO:0000259" key="1">
    <source>
        <dbReference type="Pfam" id="PF04542"/>
    </source>
</evidence>
<organism evidence="2 3">
    <name type="scientific">Nocardia coubleae</name>
    <dbReference type="NCBI Taxonomy" id="356147"/>
    <lineage>
        <taxon>Bacteria</taxon>
        <taxon>Bacillati</taxon>
        <taxon>Actinomycetota</taxon>
        <taxon>Actinomycetes</taxon>
        <taxon>Mycobacteriales</taxon>
        <taxon>Nocardiaceae</taxon>
        <taxon>Nocardia</taxon>
    </lineage>
</organism>
<evidence type="ECO:0000313" key="2">
    <source>
        <dbReference type="EMBL" id="NKX85781.1"/>
    </source>
</evidence>
<dbReference type="InterPro" id="IPR052704">
    <property type="entry name" value="ECF_Sigma-70_Domain"/>
</dbReference>
<dbReference type="AlphaFoldDB" id="A0A846VY89"/>
<dbReference type="InterPro" id="IPR036388">
    <property type="entry name" value="WH-like_DNA-bd_sf"/>
</dbReference>
<dbReference type="Pfam" id="PF04542">
    <property type="entry name" value="Sigma70_r2"/>
    <property type="match status" value="1"/>
</dbReference>
<dbReference type="EMBL" id="JAAXOM010000001">
    <property type="protein sequence ID" value="NKX85781.1"/>
    <property type="molecule type" value="Genomic_DNA"/>
</dbReference>
<dbReference type="PANTHER" id="PTHR30173:SF43">
    <property type="entry name" value="ECF RNA POLYMERASE SIGMA FACTOR SIGI-RELATED"/>
    <property type="match status" value="1"/>
</dbReference>
<feature type="domain" description="RNA polymerase sigma-70 region 2" evidence="1">
    <location>
        <begin position="6"/>
        <end position="69"/>
    </location>
</feature>
<dbReference type="InterPro" id="IPR032710">
    <property type="entry name" value="NTF2-like_dom_sf"/>
</dbReference>
<dbReference type="InterPro" id="IPR013324">
    <property type="entry name" value="RNA_pol_sigma_r3/r4-like"/>
</dbReference>
<dbReference type="PANTHER" id="PTHR30173">
    <property type="entry name" value="SIGMA 19 FACTOR"/>
    <property type="match status" value="1"/>
</dbReference>
<comment type="caution">
    <text evidence="2">The sequence shown here is derived from an EMBL/GenBank/DDBJ whole genome shotgun (WGS) entry which is preliminary data.</text>
</comment>
<dbReference type="Gene3D" id="3.10.450.50">
    <property type="match status" value="1"/>
</dbReference>
<dbReference type="GO" id="GO:0016987">
    <property type="term" value="F:sigma factor activity"/>
    <property type="evidence" value="ECO:0007669"/>
    <property type="project" value="TreeGrafter"/>
</dbReference>
<accession>A0A846VY89</accession>
<dbReference type="InterPro" id="IPR014284">
    <property type="entry name" value="RNA_pol_sigma-70_dom"/>
</dbReference>
<dbReference type="NCBIfam" id="TIGR02937">
    <property type="entry name" value="sigma70-ECF"/>
    <property type="match status" value="1"/>
</dbReference>
<dbReference type="InterPro" id="IPR007627">
    <property type="entry name" value="RNA_pol_sigma70_r2"/>
</dbReference>
<dbReference type="InterPro" id="IPR013325">
    <property type="entry name" value="RNA_pol_sigma_r2"/>
</dbReference>
<reference evidence="2 3" key="1">
    <citation type="submission" date="2020-04" db="EMBL/GenBank/DDBJ databases">
        <title>MicrobeNet Type strains.</title>
        <authorList>
            <person name="Nicholson A.C."/>
        </authorList>
    </citation>
    <scope>NUCLEOTIDE SEQUENCE [LARGE SCALE GENOMIC DNA]</scope>
    <source>
        <strain evidence="2 3">DSM 44960</strain>
    </source>
</reference>